<keyword evidence="1" id="KW-0472">Membrane</keyword>
<protein>
    <submittedName>
        <fullName evidence="2">Uncharacterized protein</fullName>
    </submittedName>
</protein>
<gene>
    <name evidence="2" type="ORF">HWQ62_00463</name>
</gene>
<accession>A0A7M3UPB5</accession>
<evidence type="ECO:0000256" key="1">
    <source>
        <dbReference type="SAM" id="Phobius"/>
    </source>
</evidence>
<proteinExistence type="predicted"/>
<feature type="transmembrane region" description="Helical" evidence="1">
    <location>
        <begin position="9"/>
        <end position="29"/>
    </location>
</feature>
<dbReference type="InterPro" id="IPR029044">
    <property type="entry name" value="Nucleotide-diphossugar_trans"/>
</dbReference>
<reference evidence="2" key="1">
    <citation type="submission" date="2020-06" db="EMBL/GenBank/DDBJ databases">
        <title>Lateral gene transfer of anion-conducting channel rhodopsins between green algae and giant viruses.</title>
        <authorList>
            <person name="Rozenberg A."/>
            <person name="Oppermann J."/>
            <person name="Wietek J."/>
            <person name="Fernandez Lahore R.G."/>
            <person name="Sandaa R.-A."/>
            <person name="Bratbak G."/>
            <person name="Hegemann P."/>
            <person name="Beja O."/>
        </authorList>
    </citation>
    <scope>NUCLEOTIDE SEQUENCE</scope>
    <source>
        <strain evidence="2">01B</strain>
    </source>
</reference>
<organismHost>
    <name type="scientific">Pyramimonas plurioculata</name>
    <dbReference type="NCBI Taxonomy" id="36893"/>
</organismHost>
<evidence type="ECO:0000313" key="2">
    <source>
        <dbReference type="EMBL" id="QOI90594.1"/>
    </source>
</evidence>
<dbReference type="EMBL" id="MT663541">
    <property type="protein sequence ID" value="QOI90594.1"/>
    <property type="molecule type" value="Genomic_DNA"/>
</dbReference>
<keyword evidence="1" id="KW-0812">Transmembrane</keyword>
<name>A0A7M3UPB5_POV01</name>
<organism evidence="2">
    <name type="scientific">Pyramimonas orientalis virus</name>
    <name type="common">PoV01</name>
    <dbReference type="NCBI Taxonomy" id="455367"/>
    <lineage>
        <taxon>Viruses</taxon>
        <taxon>Varidnaviria</taxon>
        <taxon>Bamfordvirae</taxon>
        <taxon>Nucleocytoviricota</taxon>
        <taxon>Megaviricetes</taxon>
        <taxon>Imitervirales</taxon>
        <taxon>Allomimiviridae</taxon>
        <taxon>Heliosvirus</taxon>
        <taxon>Heliosvirus raunefjordenense</taxon>
    </lineage>
</organism>
<dbReference type="SUPFAM" id="SSF53448">
    <property type="entry name" value="Nucleotide-diphospho-sugar transferases"/>
    <property type="match status" value="1"/>
</dbReference>
<keyword evidence="1" id="KW-1133">Transmembrane helix</keyword>
<sequence length="243" mass="28160">MIIHSKPSVNVIVITCLLISMLLISWFIYTKQSSSIIYLFTGVNHSLPRINVLTRTSERPTCFSILKQSFDNQTYKNKRMLISSDTESSYLNCIDGVHKQTNVDKSTPCFYNLYLNNLWKNVTEGWIMFIDDDAKFVDSRFLSSLAKKCATLDKNTILIVNTYYGPTKDPFPRKLAHGNFDMCNICVHHTCTHRFPNRCSGDWIFLQQLLKDQRYKIEHFNNKQIGIWANYMGKANGRKVVCT</sequence>